<name>A0AAV4TAS6_9ARAC</name>
<evidence type="ECO:0000256" key="3">
    <source>
        <dbReference type="ARBA" id="ARBA00022692"/>
    </source>
</evidence>
<dbReference type="Pfam" id="PF00287">
    <property type="entry name" value="Na_K-ATPase"/>
    <property type="match status" value="1"/>
</dbReference>
<dbReference type="GO" id="GO:1990573">
    <property type="term" value="P:potassium ion import across plasma membrane"/>
    <property type="evidence" value="ECO:0007669"/>
    <property type="project" value="TreeGrafter"/>
</dbReference>
<dbReference type="InterPro" id="IPR000402">
    <property type="entry name" value="Na/K_ATPase_sub_beta"/>
</dbReference>
<evidence type="ECO:0000313" key="7">
    <source>
        <dbReference type="EMBL" id="GIY43195.1"/>
    </source>
</evidence>
<accession>A0AAV4TAS6</accession>
<dbReference type="GO" id="GO:0001671">
    <property type="term" value="F:ATPase activator activity"/>
    <property type="evidence" value="ECO:0007669"/>
    <property type="project" value="TreeGrafter"/>
</dbReference>
<comment type="similarity">
    <text evidence="2">Belongs to the X(+)/potassium ATPases subunit beta family.</text>
</comment>
<dbReference type="InterPro" id="IPR038702">
    <property type="entry name" value="Na/K_ATPase_sub_beta_sf"/>
</dbReference>
<dbReference type="EMBL" id="BPLQ01009314">
    <property type="protein sequence ID" value="GIY43195.1"/>
    <property type="molecule type" value="Genomic_DNA"/>
</dbReference>
<keyword evidence="6" id="KW-0472">Membrane</keyword>
<comment type="subcellular location">
    <subcellularLocation>
        <location evidence="1">Membrane</location>
        <topology evidence="1">Single-pass type II membrane protein</topology>
    </subcellularLocation>
</comment>
<sequence length="140" mass="16109">MQPCDELRLRYRKAMRFLGIQQHHWLGPRNVLPEELQKYVKLTDAPSSATDMVYLDCQGDSLIDQENVGPIEYTPGHGFPTKYFPYRRHPEYMSPLVGIRFTKPAISVVITVTCKLWAKNIQHTDSAVPNGKITFNLFVD</sequence>
<comment type="caution">
    <text evidence="7">The sequence shown here is derived from an EMBL/GenBank/DDBJ whole genome shotgun (WGS) entry which is preliminary data.</text>
</comment>
<dbReference type="Proteomes" id="UP001054837">
    <property type="component" value="Unassembled WGS sequence"/>
</dbReference>
<dbReference type="PANTHER" id="PTHR11523">
    <property type="entry name" value="SODIUM/POTASSIUM-DEPENDENT ATPASE BETA SUBUNIT"/>
    <property type="match status" value="1"/>
</dbReference>
<evidence type="ECO:0000256" key="4">
    <source>
        <dbReference type="ARBA" id="ARBA00022968"/>
    </source>
</evidence>
<dbReference type="GO" id="GO:0036376">
    <property type="term" value="P:sodium ion export across plasma membrane"/>
    <property type="evidence" value="ECO:0007669"/>
    <property type="project" value="TreeGrafter"/>
</dbReference>
<keyword evidence="5" id="KW-1133">Transmembrane helix</keyword>
<gene>
    <name evidence="7" type="ORF">CDAR_321201</name>
</gene>
<keyword evidence="4" id="KW-0735">Signal-anchor</keyword>
<dbReference type="GO" id="GO:0030007">
    <property type="term" value="P:intracellular potassium ion homeostasis"/>
    <property type="evidence" value="ECO:0007669"/>
    <property type="project" value="TreeGrafter"/>
</dbReference>
<evidence type="ECO:0000256" key="1">
    <source>
        <dbReference type="ARBA" id="ARBA00004606"/>
    </source>
</evidence>
<protein>
    <submittedName>
        <fullName evidence="7">Uncharacterized protein</fullName>
    </submittedName>
</protein>
<dbReference type="GO" id="GO:0006883">
    <property type="term" value="P:intracellular sodium ion homeostasis"/>
    <property type="evidence" value="ECO:0007669"/>
    <property type="project" value="TreeGrafter"/>
</dbReference>
<evidence type="ECO:0000313" key="8">
    <source>
        <dbReference type="Proteomes" id="UP001054837"/>
    </source>
</evidence>
<evidence type="ECO:0000256" key="2">
    <source>
        <dbReference type="ARBA" id="ARBA00005876"/>
    </source>
</evidence>
<keyword evidence="3" id="KW-0812">Transmembrane</keyword>
<dbReference type="AlphaFoldDB" id="A0AAV4TAS6"/>
<dbReference type="GO" id="GO:0005890">
    <property type="term" value="C:sodium:potassium-exchanging ATPase complex"/>
    <property type="evidence" value="ECO:0007669"/>
    <property type="project" value="InterPro"/>
</dbReference>
<dbReference type="Gene3D" id="2.60.40.1660">
    <property type="entry name" value="Na, k-atpase alpha subunit"/>
    <property type="match status" value="1"/>
</dbReference>
<reference evidence="7 8" key="1">
    <citation type="submission" date="2021-06" db="EMBL/GenBank/DDBJ databases">
        <title>Caerostris darwini draft genome.</title>
        <authorList>
            <person name="Kono N."/>
            <person name="Arakawa K."/>
        </authorList>
    </citation>
    <scope>NUCLEOTIDE SEQUENCE [LARGE SCALE GENOMIC DNA]</scope>
</reference>
<proteinExistence type="inferred from homology"/>
<organism evidence="7 8">
    <name type="scientific">Caerostris darwini</name>
    <dbReference type="NCBI Taxonomy" id="1538125"/>
    <lineage>
        <taxon>Eukaryota</taxon>
        <taxon>Metazoa</taxon>
        <taxon>Ecdysozoa</taxon>
        <taxon>Arthropoda</taxon>
        <taxon>Chelicerata</taxon>
        <taxon>Arachnida</taxon>
        <taxon>Araneae</taxon>
        <taxon>Araneomorphae</taxon>
        <taxon>Entelegynae</taxon>
        <taxon>Araneoidea</taxon>
        <taxon>Araneidae</taxon>
        <taxon>Caerostris</taxon>
    </lineage>
</organism>
<dbReference type="PANTHER" id="PTHR11523:SF28">
    <property type="entry name" value="NA_K-ATPASE BETA SUBUNIT ISOFORM 4-RELATED"/>
    <property type="match status" value="1"/>
</dbReference>
<keyword evidence="8" id="KW-1185">Reference proteome</keyword>
<evidence type="ECO:0000256" key="6">
    <source>
        <dbReference type="ARBA" id="ARBA00023136"/>
    </source>
</evidence>
<evidence type="ECO:0000256" key="5">
    <source>
        <dbReference type="ARBA" id="ARBA00022989"/>
    </source>
</evidence>